<dbReference type="EMBL" id="CAMXCT010000925">
    <property type="protein sequence ID" value="CAI3984845.1"/>
    <property type="molecule type" value="Genomic_DNA"/>
</dbReference>
<dbReference type="Gene3D" id="3.30.1560.10">
    <property type="entry name" value="Mago nashi"/>
    <property type="match status" value="1"/>
</dbReference>
<evidence type="ECO:0000313" key="6">
    <source>
        <dbReference type="Proteomes" id="UP001152797"/>
    </source>
</evidence>
<organism evidence="4">
    <name type="scientific">Cladocopium goreaui</name>
    <dbReference type="NCBI Taxonomy" id="2562237"/>
    <lineage>
        <taxon>Eukaryota</taxon>
        <taxon>Sar</taxon>
        <taxon>Alveolata</taxon>
        <taxon>Dinophyceae</taxon>
        <taxon>Suessiales</taxon>
        <taxon>Symbiodiniaceae</taxon>
        <taxon>Cladocopium</taxon>
    </lineage>
</organism>
<dbReference type="CDD" id="cd11295">
    <property type="entry name" value="Mago_nashi"/>
    <property type="match status" value="1"/>
</dbReference>
<dbReference type="FunFam" id="3.30.1560.10:FF:000001">
    <property type="entry name" value="Protein mago nashi homolog"/>
    <property type="match status" value="1"/>
</dbReference>
<dbReference type="EMBL" id="CAMXCT030000925">
    <property type="protein sequence ID" value="CAL4772157.1"/>
    <property type="molecule type" value="Genomic_DNA"/>
</dbReference>
<dbReference type="PANTHER" id="PTHR12638">
    <property type="entry name" value="PROTEIN MAGO NASHI HOMOLOG"/>
    <property type="match status" value="1"/>
</dbReference>
<name>A0A9P1FS73_9DINO</name>
<dbReference type="EMBL" id="CAMXCT020000925">
    <property type="protein sequence ID" value="CAL1138220.1"/>
    <property type="molecule type" value="Genomic_DNA"/>
</dbReference>
<keyword evidence="3" id="KW-0539">Nucleus</keyword>
<reference evidence="5 6" key="2">
    <citation type="submission" date="2024-05" db="EMBL/GenBank/DDBJ databases">
        <authorList>
            <person name="Chen Y."/>
            <person name="Shah S."/>
            <person name="Dougan E. K."/>
            <person name="Thang M."/>
            <person name="Chan C."/>
        </authorList>
    </citation>
    <scope>NUCLEOTIDE SEQUENCE [LARGE SCALE GENOMIC DNA]</scope>
</reference>
<dbReference type="OrthoDB" id="417805at2759"/>
<keyword evidence="6" id="KW-1185">Reference proteome</keyword>
<accession>A0A9P1FS73</accession>
<dbReference type="SUPFAM" id="SSF89817">
    <property type="entry name" value="Mago nashi protein"/>
    <property type="match status" value="1"/>
</dbReference>
<dbReference type="Proteomes" id="UP001152797">
    <property type="component" value="Unassembled WGS sequence"/>
</dbReference>
<dbReference type="InterPro" id="IPR004023">
    <property type="entry name" value="Mago_nashi"/>
</dbReference>
<dbReference type="Pfam" id="PF02792">
    <property type="entry name" value="Mago_nashi"/>
    <property type="match status" value="1"/>
</dbReference>
<gene>
    <name evidence="4" type="ORF">C1SCF055_LOCUS12350</name>
</gene>
<protein>
    <submittedName>
        <fullName evidence="5">Protein mago nashi homolog</fullName>
    </submittedName>
</protein>
<dbReference type="AlphaFoldDB" id="A0A9P1FS73"/>
<evidence type="ECO:0000256" key="1">
    <source>
        <dbReference type="ARBA" id="ARBA00004123"/>
    </source>
</evidence>
<sequence length="498" mass="55816">MAEEEDFYVRYYVGHKGKFGHEFLEFEFRPDGRLRYANNSNYKNDVMIRKEAHVTSAVMKELRKMIEDSEILKEDDNHWPAPDRIGRQELEVVCGKEHISFTTSKIGSLADVQASKDPEGLRVFYYLVQDLKCFVFSLIGLHFRIKTACFGMFRIFGTLSKLKLRDDPGPPGEAWRSEKALTPMPRMPIAHAAPVKVLPPPPLVDEMEEFDKLLLQIEAHDNGGSILARTILFRVAKGSCLLMMHGTASLRSKFCFVLATLSTCVRGQVIGRYPGVQYEALRDDHCFDPKGAAKSTLYCSKNAGDHGRQVCKEAGGKYDDQIAASKKACIDRCTEEGDVCVGIRWQAVVQHCTILYGVCEDSNDGKNFRSEYWRKLQNSDFETPNVGLSTCNGTMLPCSDDGTDPCEAQEDCMKMYHGCGDGFMQCSLDVLGACRGVQQCYQPCVGRMITGKVDCKELNRATCLHSFVERSDGLGEECMLVDERSCSARKTCGVIYPE</sequence>
<proteinExistence type="inferred from homology"/>
<evidence type="ECO:0000256" key="2">
    <source>
        <dbReference type="ARBA" id="ARBA00009270"/>
    </source>
</evidence>
<comment type="subcellular location">
    <subcellularLocation>
        <location evidence="1">Nucleus</location>
    </subcellularLocation>
</comment>
<evidence type="ECO:0000256" key="3">
    <source>
        <dbReference type="ARBA" id="ARBA00023242"/>
    </source>
</evidence>
<comment type="caution">
    <text evidence="4">The sequence shown here is derived from an EMBL/GenBank/DDBJ whole genome shotgun (WGS) entry which is preliminary data.</text>
</comment>
<comment type="similarity">
    <text evidence="2">Belongs to the mago nashi family.</text>
</comment>
<reference evidence="4" key="1">
    <citation type="submission" date="2022-10" db="EMBL/GenBank/DDBJ databases">
        <authorList>
            <person name="Chen Y."/>
            <person name="Dougan E. K."/>
            <person name="Chan C."/>
            <person name="Rhodes N."/>
            <person name="Thang M."/>
        </authorList>
    </citation>
    <scope>NUCLEOTIDE SEQUENCE</scope>
</reference>
<dbReference type="InterPro" id="IPR036605">
    <property type="entry name" value="Mago_nashi_sf"/>
</dbReference>
<evidence type="ECO:0000313" key="5">
    <source>
        <dbReference type="EMBL" id="CAL4772157.1"/>
    </source>
</evidence>
<dbReference type="PANTHER" id="PTHR12638:SF0">
    <property type="entry name" value="MAGO HOMOLOG, EXON JUNCTION COMPLEX SUBUNIT-RELATED"/>
    <property type="match status" value="1"/>
</dbReference>
<dbReference type="GO" id="GO:0008380">
    <property type="term" value="P:RNA splicing"/>
    <property type="evidence" value="ECO:0007669"/>
    <property type="project" value="InterPro"/>
</dbReference>
<evidence type="ECO:0000313" key="4">
    <source>
        <dbReference type="EMBL" id="CAI3984845.1"/>
    </source>
</evidence>
<dbReference type="GO" id="GO:0035145">
    <property type="term" value="C:exon-exon junction complex"/>
    <property type="evidence" value="ECO:0007669"/>
    <property type="project" value="InterPro"/>
</dbReference>